<keyword evidence="3" id="KW-1185">Reference proteome</keyword>
<protein>
    <submittedName>
        <fullName evidence="2">Uncharacterized protein</fullName>
    </submittedName>
</protein>
<gene>
    <name evidence="2" type="ORF">L596_015894</name>
</gene>
<feature type="compositionally biased region" description="Polar residues" evidence="1">
    <location>
        <begin position="55"/>
        <end position="66"/>
    </location>
</feature>
<comment type="caution">
    <text evidence="2">The sequence shown here is derived from an EMBL/GenBank/DDBJ whole genome shotgun (WGS) entry which is preliminary data.</text>
</comment>
<feature type="region of interest" description="Disordered" evidence="1">
    <location>
        <begin position="110"/>
        <end position="129"/>
    </location>
</feature>
<sequence>MPFKKVSMVDAVKRLKQKKRQERREAVADSRTEEMPSFVAQKSKIVINMEDSRSRSGSQPSQTTMQKRLASFLKTANERKKKKEIVRLQQKVGGIRNKSQLSYPVMKDNSQMSQTYSNPPSFPQSRATTSNRVRNFRVKRSVGDARLSGGVLGLQVPSGQRLGHPTLFERNEVRLRTVRLVR</sequence>
<dbReference type="EMBL" id="AZBU02000004">
    <property type="protein sequence ID" value="TKR82121.1"/>
    <property type="molecule type" value="Genomic_DNA"/>
</dbReference>
<evidence type="ECO:0000256" key="1">
    <source>
        <dbReference type="SAM" id="MobiDB-lite"/>
    </source>
</evidence>
<reference evidence="2 3" key="2">
    <citation type="journal article" date="2019" name="G3 (Bethesda)">
        <title>Hybrid Assembly of the Genome of the Entomopathogenic Nematode Steinernema carpocapsae Identifies the X-Chromosome.</title>
        <authorList>
            <person name="Serra L."/>
            <person name="Macchietto M."/>
            <person name="Macias-Munoz A."/>
            <person name="McGill C.J."/>
            <person name="Rodriguez I.M."/>
            <person name="Rodriguez B."/>
            <person name="Murad R."/>
            <person name="Mortazavi A."/>
        </authorList>
    </citation>
    <scope>NUCLEOTIDE SEQUENCE [LARGE SCALE GENOMIC DNA]</scope>
    <source>
        <strain evidence="2 3">ALL</strain>
    </source>
</reference>
<dbReference type="AlphaFoldDB" id="A0A4U5NHJ8"/>
<accession>A0A4U5NHJ8</accession>
<organism evidence="2 3">
    <name type="scientific">Steinernema carpocapsae</name>
    <name type="common">Entomopathogenic nematode</name>
    <dbReference type="NCBI Taxonomy" id="34508"/>
    <lineage>
        <taxon>Eukaryota</taxon>
        <taxon>Metazoa</taxon>
        <taxon>Ecdysozoa</taxon>
        <taxon>Nematoda</taxon>
        <taxon>Chromadorea</taxon>
        <taxon>Rhabditida</taxon>
        <taxon>Tylenchina</taxon>
        <taxon>Panagrolaimomorpha</taxon>
        <taxon>Strongyloidoidea</taxon>
        <taxon>Steinernematidae</taxon>
        <taxon>Steinernema</taxon>
    </lineage>
</organism>
<name>A0A4U5NHJ8_STECR</name>
<feature type="compositionally biased region" description="Basic and acidic residues" evidence="1">
    <location>
        <begin position="22"/>
        <end position="34"/>
    </location>
</feature>
<proteinExistence type="predicted"/>
<feature type="region of interest" description="Disordered" evidence="1">
    <location>
        <begin position="1"/>
        <end position="66"/>
    </location>
</feature>
<reference evidence="2 3" key="1">
    <citation type="journal article" date="2015" name="Genome Biol.">
        <title>Comparative genomics of Steinernema reveals deeply conserved gene regulatory networks.</title>
        <authorList>
            <person name="Dillman A.R."/>
            <person name="Macchietto M."/>
            <person name="Porter C.F."/>
            <person name="Rogers A."/>
            <person name="Williams B."/>
            <person name="Antoshechkin I."/>
            <person name="Lee M.M."/>
            <person name="Goodwin Z."/>
            <person name="Lu X."/>
            <person name="Lewis E.E."/>
            <person name="Goodrich-Blair H."/>
            <person name="Stock S.P."/>
            <person name="Adams B.J."/>
            <person name="Sternberg P.W."/>
            <person name="Mortazavi A."/>
        </authorList>
    </citation>
    <scope>NUCLEOTIDE SEQUENCE [LARGE SCALE GENOMIC DNA]</scope>
    <source>
        <strain evidence="2 3">ALL</strain>
    </source>
</reference>
<evidence type="ECO:0000313" key="2">
    <source>
        <dbReference type="EMBL" id="TKR82121.1"/>
    </source>
</evidence>
<evidence type="ECO:0000313" key="3">
    <source>
        <dbReference type="Proteomes" id="UP000298663"/>
    </source>
</evidence>
<dbReference type="Proteomes" id="UP000298663">
    <property type="component" value="Unassembled WGS sequence"/>
</dbReference>